<evidence type="ECO:0000313" key="2">
    <source>
        <dbReference type="EMBL" id="KAG5393228.1"/>
    </source>
</evidence>
<feature type="compositionally biased region" description="Low complexity" evidence="1">
    <location>
        <begin position="257"/>
        <end position="268"/>
    </location>
</feature>
<feature type="compositionally biased region" description="Basic and acidic residues" evidence="1">
    <location>
        <begin position="477"/>
        <end position="488"/>
    </location>
</feature>
<name>A0ABQ7M339_BRACM</name>
<feature type="compositionally biased region" description="Basic residues" evidence="1">
    <location>
        <begin position="507"/>
        <end position="519"/>
    </location>
</feature>
<evidence type="ECO:0000313" key="3">
    <source>
        <dbReference type="Proteomes" id="UP000823674"/>
    </source>
</evidence>
<feature type="compositionally biased region" description="Basic and acidic residues" evidence="1">
    <location>
        <begin position="320"/>
        <end position="330"/>
    </location>
</feature>
<feature type="region of interest" description="Disordered" evidence="1">
    <location>
        <begin position="244"/>
        <end position="288"/>
    </location>
</feature>
<proteinExistence type="predicted"/>
<feature type="compositionally biased region" description="Basic and acidic residues" evidence="1">
    <location>
        <begin position="275"/>
        <end position="288"/>
    </location>
</feature>
<protein>
    <submittedName>
        <fullName evidence="2">Uncharacterized protein</fullName>
    </submittedName>
</protein>
<feature type="region of interest" description="Disordered" evidence="1">
    <location>
        <begin position="470"/>
        <end position="489"/>
    </location>
</feature>
<feature type="region of interest" description="Disordered" evidence="1">
    <location>
        <begin position="631"/>
        <end position="653"/>
    </location>
</feature>
<reference evidence="2 3" key="1">
    <citation type="submission" date="2021-03" db="EMBL/GenBank/DDBJ databases">
        <authorList>
            <person name="King G.J."/>
            <person name="Bancroft I."/>
            <person name="Baten A."/>
            <person name="Bloomfield J."/>
            <person name="Borpatragohain P."/>
            <person name="He Z."/>
            <person name="Irish N."/>
            <person name="Irwin J."/>
            <person name="Liu K."/>
            <person name="Mauleon R.P."/>
            <person name="Moore J."/>
            <person name="Morris R."/>
            <person name="Ostergaard L."/>
            <person name="Wang B."/>
            <person name="Wells R."/>
        </authorList>
    </citation>
    <scope>NUCLEOTIDE SEQUENCE [LARGE SCALE GENOMIC DNA]</scope>
    <source>
        <strain evidence="2">R-o-18</strain>
        <tissue evidence="2">Leaf</tissue>
    </source>
</reference>
<accession>A0ABQ7M339</accession>
<feature type="region of interest" description="Disordered" evidence="1">
    <location>
        <begin position="499"/>
        <end position="523"/>
    </location>
</feature>
<organism evidence="2 3">
    <name type="scientific">Brassica rapa subsp. trilocularis</name>
    <dbReference type="NCBI Taxonomy" id="1813537"/>
    <lineage>
        <taxon>Eukaryota</taxon>
        <taxon>Viridiplantae</taxon>
        <taxon>Streptophyta</taxon>
        <taxon>Embryophyta</taxon>
        <taxon>Tracheophyta</taxon>
        <taxon>Spermatophyta</taxon>
        <taxon>Magnoliopsida</taxon>
        <taxon>eudicotyledons</taxon>
        <taxon>Gunneridae</taxon>
        <taxon>Pentapetalae</taxon>
        <taxon>rosids</taxon>
        <taxon>malvids</taxon>
        <taxon>Brassicales</taxon>
        <taxon>Brassicaceae</taxon>
        <taxon>Brassiceae</taxon>
        <taxon>Brassica</taxon>
    </lineage>
</organism>
<keyword evidence="3" id="KW-1185">Reference proteome</keyword>
<dbReference type="EMBL" id="JADBGQ010000006">
    <property type="protein sequence ID" value="KAG5393228.1"/>
    <property type="molecule type" value="Genomic_DNA"/>
</dbReference>
<dbReference type="Proteomes" id="UP000823674">
    <property type="component" value="Chromosome A06"/>
</dbReference>
<feature type="region of interest" description="Disordered" evidence="1">
    <location>
        <begin position="317"/>
        <end position="344"/>
    </location>
</feature>
<evidence type="ECO:0000256" key="1">
    <source>
        <dbReference type="SAM" id="MobiDB-lite"/>
    </source>
</evidence>
<feature type="compositionally biased region" description="Acidic residues" evidence="1">
    <location>
        <begin position="244"/>
        <end position="255"/>
    </location>
</feature>
<gene>
    <name evidence="2" type="primary">A06p027140.1_BraROA</name>
    <name evidence="2" type="ORF">IGI04_023191</name>
</gene>
<comment type="caution">
    <text evidence="2">The sequence shown here is derived from an EMBL/GenBank/DDBJ whole genome shotgun (WGS) entry which is preliminary data.</text>
</comment>
<sequence length="945" mass="107744">MLGRPVSIELGLVRGLISILELVRGRFGYMSVAFGQSVFSGSIEIWTSFYCKALRKDIFTKITFRKNVYADFYGLSDIDSVVTDFDPNNQSGDEAILSNQMVSHRKSSGVALLEPSRSIRRFLRFLHKPWQRGSVTSGLAMLLVRACGTETFVPWMLQIHTTSCLFMLELNFHSGSSIYSSELAECWIAGRFGVLGESYFILDAVLERGGDGCYSHGDQNEREDHEADQEYSWKEEADIEISLEEEREQEEDFSETGEVYGDVDGGEVCSQSGEAENKEKSYAEERPWCDYSDLEDEEQDETESQISLGHIETSFEDEAENRHGFAKEEQSLSEAGEDEDEYEADHQPHYICFSGHEQGPEAYLRWEQDMEDRFQHHNIQEEEKPIIEDTLTKNAFWHWDHEANYLLDDHPSEASWVEMKEILREEYVVDGEINGKDYFKSTTHPDPRRLRLATRKVKLKKAHDLEPNQESKFIIKGKTEPTSPERVRGVQVDPILQVQAQEQSTKPSHKVHEKKKPNKSSKSSKPVEFIFYRCHEKGHFAVTCPTRLADDYAGLNKNQEDVGSRLKQEEIIPEPGPQGGLKPATSNPLKLVDVSVQAHEEATMICLSSPKRYDTGTSFSKETMKQKEVVLKKDDKAPPKEPPLLKHLSGEDGTTTSSILLQEETPDQSPNRQAVPLDAPIKLPNQKKQENFPSTEIGIHQTDLYVDYSMTAITHLYFAKDVEFMTGTKAEYFRGNLSKTKIKPDRTRRVIISHLFKEEPPDAPCITKPKSYQGKTLDSQKRMKAELLYLRAGHTVSRLKPFQGGGNLAGTETVPEPKLSQISNNCRTTSLELPATKVHSKNLELQEKLHGGRSYEFYKLDVSQPICLRVSALRRENQPNQEAARAKINYGSQGEILWIQQAKNQKKMPSEVEDITIFPNPVIRSRLWKDCISWSNHFQIEIRQP</sequence>